<evidence type="ECO:0000256" key="6">
    <source>
        <dbReference type="ARBA" id="ARBA00022777"/>
    </source>
</evidence>
<dbReference type="PROSITE" id="PS50078">
    <property type="entry name" value="POLO_BOX"/>
    <property type="match status" value="2"/>
</dbReference>
<dbReference type="InterPro" id="IPR036947">
    <property type="entry name" value="POLO_box_dom_sf"/>
</dbReference>
<sequence length="691" mass="79448">MKAIPRPAFKTQGIPSDTLIQPQPIEIINEYEIDSTGVQQCVASYAKGRFLGKGGFARCYELRDLTTGKIHACKMVEKSSLAKPRALNKLKTEIRIHRAMEHPNVVKFNRYFEDDKYYYILLELCNHKSMMELLRKRKSLAECEVRYYMKQIVLAVKYMHDRRIIHRDLKLGNLFIREMRVKIGDFGLATQLTEEKERKWTICGTPNYIAPEILMGKTGHSFEVDIWSIGVIMYTLLVGTPPFETDKLETTYHRIKTNTWSFPDHLDLSQEARNLVSSILTISPDARPSLDTILSHHFFDGKYTPSQLPEMALSSVPNFPITPAKRSGLPVRMSPARTSPAKTSPAKVLAAKLEAAPSPKRALFQNNENNPHLINGCTNFPEKNIHGKRNTAREVKPMDTSLRSPQHHKILRVFRKEGSEDDERIRSLRSQMTRAALTDTTKETKASHHQENSDENEQGRATLELMHKSLAATLTSDRPKETRSEEVLEDPTCWVERWVDLSAKYGLGYQLVDGTYGAVFNDHSRIALYSRPRSSFAFGKNQESIIEYRSHQGERMILTQTQAEQAHLEHQIKKKVTLLNMFKNHFTDHAGPCEAKAGQQYHLTRWFRTKSAIIFRMSDRSIQLNFLDHTKLMLSHDGQVVTFVDKKKIKTTRRLGSIDFESNPELLHRLRYVRDILLYLLSKNNGETQEP</sequence>
<dbReference type="OrthoDB" id="408964at2759"/>
<accession>A0A2P6NUZ9</accession>
<dbReference type="CDD" id="cd14099">
    <property type="entry name" value="STKc_PLK"/>
    <property type="match status" value="1"/>
</dbReference>
<keyword evidence="7" id="KW-0067">ATP-binding</keyword>
<dbReference type="GO" id="GO:0005524">
    <property type="term" value="F:ATP binding"/>
    <property type="evidence" value="ECO:0007669"/>
    <property type="project" value="UniProtKB-KW"/>
</dbReference>
<keyword evidence="14" id="KW-1185">Reference proteome</keyword>
<evidence type="ECO:0000256" key="3">
    <source>
        <dbReference type="ARBA" id="ARBA00022679"/>
    </source>
</evidence>
<dbReference type="FunFam" id="3.30.200.20:FF:000091">
    <property type="entry name" value="Serine/threonine-protein kinase PLK"/>
    <property type="match status" value="1"/>
</dbReference>
<dbReference type="Gene3D" id="3.30.1120.30">
    <property type="entry name" value="POLO box domain"/>
    <property type="match status" value="2"/>
</dbReference>
<dbReference type="Pfam" id="PF00069">
    <property type="entry name" value="Pkinase"/>
    <property type="match status" value="1"/>
</dbReference>
<dbReference type="FunCoup" id="A0A2P6NUZ9">
    <property type="interactions" value="64"/>
</dbReference>
<name>A0A2P6NUZ9_9EUKA</name>
<keyword evidence="3" id="KW-0808">Transferase</keyword>
<protein>
    <recommendedName>
        <fullName evidence="1">non-specific serine/threonine protein kinase</fullName>
        <ecNumber evidence="1">2.7.11.1</ecNumber>
    </recommendedName>
</protein>
<evidence type="ECO:0000256" key="8">
    <source>
        <dbReference type="ARBA" id="ARBA00047899"/>
    </source>
</evidence>
<dbReference type="STRING" id="1890364.A0A2P6NUZ9"/>
<feature type="region of interest" description="Disordered" evidence="10">
    <location>
        <begin position="434"/>
        <end position="458"/>
    </location>
</feature>
<reference evidence="13 14" key="1">
    <citation type="journal article" date="2018" name="Genome Biol. Evol.">
        <title>Multiple Roots of Fruiting Body Formation in Amoebozoa.</title>
        <authorList>
            <person name="Hillmann F."/>
            <person name="Forbes G."/>
            <person name="Novohradska S."/>
            <person name="Ferling I."/>
            <person name="Riege K."/>
            <person name="Groth M."/>
            <person name="Westermann M."/>
            <person name="Marz M."/>
            <person name="Spaller T."/>
            <person name="Winckler T."/>
            <person name="Schaap P."/>
            <person name="Glockner G."/>
        </authorList>
    </citation>
    <scope>NUCLEOTIDE SEQUENCE [LARGE SCALE GENOMIC DNA]</scope>
    <source>
        <strain evidence="13 14">Jena</strain>
    </source>
</reference>
<dbReference type="Gene3D" id="1.10.510.10">
    <property type="entry name" value="Transferase(Phosphotransferase) domain 1"/>
    <property type="match status" value="1"/>
</dbReference>
<feature type="domain" description="Protein kinase" evidence="11">
    <location>
        <begin position="45"/>
        <end position="299"/>
    </location>
</feature>
<dbReference type="EC" id="2.7.11.1" evidence="1"/>
<evidence type="ECO:0000256" key="7">
    <source>
        <dbReference type="ARBA" id="ARBA00022840"/>
    </source>
</evidence>
<dbReference type="PANTHER" id="PTHR24345">
    <property type="entry name" value="SERINE/THREONINE-PROTEIN KINASE PLK"/>
    <property type="match status" value="1"/>
</dbReference>
<proteinExistence type="predicted"/>
<organism evidence="13 14">
    <name type="scientific">Planoprotostelium fungivorum</name>
    <dbReference type="NCBI Taxonomy" id="1890364"/>
    <lineage>
        <taxon>Eukaryota</taxon>
        <taxon>Amoebozoa</taxon>
        <taxon>Evosea</taxon>
        <taxon>Variosea</taxon>
        <taxon>Cavosteliida</taxon>
        <taxon>Cavosteliaceae</taxon>
        <taxon>Planoprotostelium</taxon>
    </lineage>
</organism>
<evidence type="ECO:0000259" key="11">
    <source>
        <dbReference type="PROSITE" id="PS50011"/>
    </source>
</evidence>
<evidence type="ECO:0000313" key="14">
    <source>
        <dbReference type="Proteomes" id="UP000241769"/>
    </source>
</evidence>
<dbReference type="EMBL" id="MDYQ01000017">
    <property type="protein sequence ID" value="PRP87793.1"/>
    <property type="molecule type" value="Genomic_DNA"/>
</dbReference>
<dbReference type="FunFam" id="1.10.510.10:FF:000571">
    <property type="entry name" value="Maternal embryonic leucine zipper kinase"/>
    <property type="match status" value="1"/>
</dbReference>
<dbReference type="PROSITE" id="PS50011">
    <property type="entry name" value="PROTEIN_KINASE_DOM"/>
    <property type="match status" value="1"/>
</dbReference>
<comment type="catalytic activity">
    <reaction evidence="9">
        <text>L-seryl-[protein] + ATP = O-phospho-L-seryl-[protein] + ADP + H(+)</text>
        <dbReference type="Rhea" id="RHEA:17989"/>
        <dbReference type="Rhea" id="RHEA-COMP:9863"/>
        <dbReference type="Rhea" id="RHEA-COMP:11604"/>
        <dbReference type="ChEBI" id="CHEBI:15378"/>
        <dbReference type="ChEBI" id="CHEBI:29999"/>
        <dbReference type="ChEBI" id="CHEBI:30616"/>
        <dbReference type="ChEBI" id="CHEBI:83421"/>
        <dbReference type="ChEBI" id="CHEBI:456216"/>
        <dbReference type="EC" id="2.7.11.1"/>
    </reaction>
</comment>
<comment type="catalytic activity">
    <reaction evidence="8">
        <text>L-threonyl-[protein] + ATP = O-phospho-L-threonyl-[protein] + ADP + H(+)</text>
        <dbReference type="Rhea" id="RHEA:46608"/>
        <dbReference type="Rhea" id="RHEA-COMP:11060"/>
        <dbReference type="Rhea" id="RHEA-COMP:11605"/>
        <dbReference type="ChEBI" id="CHEBI:15378"/>
        <dbReference type="ChEBI" id="CHEBI:30013"/>
        <dbReference type="ChEBI" id="CHEBI:30616"/>
        <dbReference type="ChEBI" id="CHEBI:61977"/>
        <dbReference type="ChEBI" id="CHEBI:456216"/>
        <dbReference type="EC" id="2.7.11.1"/>
    </reaction>
</comment>
<keyword evidence="2" id="KW-0723">Serine/threonine-protein kinase</keyword>
<dbReference type="InterPro" id="IPR011009">
    <property type="entry name" value="Kinase-like_dom_sf"/>
</dbReference>
<dbReference type="GO" id="GO:0004674">
    <property type="term" value="F:protein serine/threonine kinase activity"/>
    <property type="evidence" value="ECO:0007669"/>
    <property type="project" value="UniProtKB-KW"/>
</dbReference>
<evidence type="ECO:0000256" key="9">
    <source>
        <dbReference type="ARBA" id="ARBA00048679"/>
    </source>
</evidence>
<comment type="caution">
    <text evidence="13">The sequence shown here is derived from an EMBL/GenBank/DDBJ whole genome shotgun (WGS) entry which is preliminary data.</text>
</comment>
<evidence type="ECO:0000256" key="10">
    <source>
        <dbReference type="SAM" id="MobiDB-lite"/>
    </source>
</evidence>
<evidence type="ECO:0000256" key="2">
    <source>
        <dbReference type="ARBA" id="ARBA00022527"/>
    </source>
</evidence>
<dbReference type="CDD" id="cd13118">
    <property type="entry name" value="POLO_box_1"/>
    <property type="match status" value="1"/>
</dbReference>
<dbReference type="InterPro" id="IPR008271">
    <property type="entry name" value="Ser/Thr_kinase_AS"/>
</dbReference>
<dbReference type="SMART" id="SM00220">
    <property type="entry name" value="S_TKc"/>
    <property type="match status" value="1"/>
</dbReference>
<dbReference type="InterPro" id="IPR033695">
    <property type="entry name" value="POLO_box_2"/>
</dbReference>
<dbReference type="InParanoid" id="A0A2P6NUZ9"/>
<dbReference type="SUPFAM" id="SSF56112">
    <property type="entry name" value="Protein kinase-like (PK-like)"/>
    <property type="match status" value="1"/>
</dbReference>
<dbReference type="PANTHER" id="PTHR24345:SF0">
    <property type="entry name" value="CELL CYCLE SERINE_THREONINE-PROTEIN KINASE CDC5_MSD2"/>
    <property type="match status" value="1"/>
</dbReference>
<dbReference type="SUPFAM" id="SSF82615">
    <property type="entry name" value="Polo-box domain"/>
    <property type="match status" value="2"/>
</dbReference>
<feature type="compositionally biased region" description="Basic and acidic residues" evidence="10">
    <location>
        <begin position="440"/>
        <end position="452"/>
    </location>
</feature>
<evidence type="ECO:0000256" key="4">
    <source>
        <dbReference type="ARBA" id="ARBA00022737"/>
    </source>
</evidence>
<dbReference type="PROSITE" id="PS00108">
    <property type="entry name" value="PROTEIN_KINASE_ST"/>
    <property type="match status" value="1"/>
</dbReference>
<feature type="domain" description="POLO box" evidence="12">
    <location>
        <begin position="602"/>
        <end position="682"/>
    </location>
</feature>
<evidence type="ECO:0000256" key="1">
    <source>
        <dbReference type="ARBA" id="ARBA00012513"/>
    </source>
</evidence>
<dbReference type="InterPro" id="IPR033701">
    <property type="entry name" value="POLO_box_1"/>
</dbReference>
<evidence type="ECO:0000313" key="13">
    <source>
        <dbReference type="EMBL" id="PRP87793.1"/>
    </source>
</evidence>
<keyword evidence="4" id="KW-0677">Repeat</keyword>
<dbReference type="Proteomes" id="UP000241769">
    <property type="component" value="Unassembled WGS sequence"/>
</dbReference>
<dbReference type="InterPro" id="IPR000719">
    <property type="entry name" value="Prot_kinase_dom"/>
</dbReference>
<gene>
    <name evidence="13" type="ORF">PROFUN_04267</name>
</gene>
<dbReference type="Pfam" id="PF00659">
    <property type="entry name" value="POLO_box"/>
    <property type="match status" value="2"/>
</dbReference>
<evidence type="ECO:0000259" key="12">
    <source>
        <dbReference type="PROSITE" id="PS50078"/>
    </source>
</evidence>
<feature type="domain" description="POLO box" evidence="12">
    <location>
        <begin position="494"/>
        <end position="588"/>
    </location>
</feature>
<dbReference type="InterPro" id="IPR000959">
    <property type="entry name" value="POLO_box_dom"/>
</dbReference>
<dbReference type="CDD" id="cd13117">
    <property type="entry name" value="POLO_box_2"/>
    <property type="match status" value="1"/>
</dbReference>
<dbReference type="GO" id="GO:0005634">
    <property type="term" value="C:nucleus"/>
    <property type="evidence" value="ECO:0007669"/>
    <property type="project" value="TreeGrafter"/>
</dbReference>
<dbReference type="Gene3D" id="3.30.200.20">
    <property type="entry name" value="Phosphorylase Kinase, domain 1"/>
    <property type="match status" value="1"/>
</dbReference>
<dbReference type="AlphaFoldDB" id="A0A2P6NUZ9"/>
<keyword evidence="5" id="KW-0547">Nucleotide-binding</keyword>
<keyword evidence="6" id="KW-0418">Kinase</keyword>
<evidence type="ECO:0000256" key="5">
    <source>
        <dbReference type="ARBA" id="ARBA00022741"/>
    </source>
</evidence>